<evidence type="ECO:0000256" key="3">
    <source>
        <dbReference type="ARBA" id="ARBA00022763"/>
    </source>
</evidence>
<dbReference type="EMBL" id="BSYI01000006">
    <property type="protein sequence ID" value="GMG81883.1"/>
    <property type="molecule type" value="Genomic_DNA"/>
</dbReference>
<keyword evidence="10" id="KW-1185">Reference proteome</keyword>
<dbReference type="EC" id="3.4.-.-" evidence="8"/>
<dbReference type="Proteomes" id="UP001239909">
    <property type="component" value="Unassembled WGS sequence"/>
</dbReference>
<keyword evidence="7" id="KW-0456">Lyase</keyword>
<dbReference type="InterPro" id="IPR003738">
    <property type="entry name" value="SRAP"/>
</dbReference>
<comment type="similarity">
    <text evidence="1 8">Belongs to the SOS response-associated peptidase family.</text>
</comment>
<evidence type="ECO:0000256" key="4">
    <source>
        <dbReference type="ARBA" id="ARBA00022801"/>
    </source>
</evidence>
<evidence type="ECO:0000313" key="9">
    <source>
        <dbReference type="EMBL" id="GMG81883.1"/>
    </source>
</evidence>
<evidence type="ECO:0000256" key="6">
    <source>
        <dbReference type="ARBA" id="ARBA00023125"/>
    </source>
</evidence>
<organism evidence="9 10">
    <name type="scientific">Paralimibaculum aggregatum</name>
    <dbReference type="NCBI Taxonomy" id="3036245"/>
    <lineage>
        <taxon>Bacteria</taxon>
        <taxon>Pseudomonadati</taxon>
        <taxon>Pseudomonadota</taxon>
        <taxon>Alphaproteobacteria</taxon>
        <taxon>Rhodobacterales</taxon>
        <taxon>Paracoccaceae</taxon>
        <taxon>Paralimibaculum</taxon>
    </lineage>
</organism>
<name>A0ABQ6LKW0_9RHOB</name>
<dbReference type="PANTHER" id="PTHR13604">
    <property type="entry name" value="DC12-RELATED"/>
    <property type="match status" value="1"/>
</dbReference>
<gene>
    <name evidence="9" type="ORF">LNKW23_10960</name>
</gene>
<dbReference type="Pfam" id="PF02586">
    <property type="entry name" value="SRAP"/>
    <property type="match status" value="1"/>
</dbReference>
<dbReference type="SUPFAM" id="SSF143081">
    <property type="entry name" value="BB1717-like"/>
    <property type="match status" value="1"/>
</dbReference>
<evidence type="ECO:0000256" key="7">
    <source>
        <dbReference type="ARBA" id="ARBA00023239"/>
    </source>
</evidence>
<accession>A0ABQ6LKW0</accession>
<keyword evidence="3" id="KW-0227">DNA damage</keyword>
<keyword evidence="4 8" id="KW-0378">Hydrolase</keyword>
<sequence>MPEGAAWAEWLATAEEGPWPAANWNVAPTQAVAIVTGAAAPRQQRLARWGLVPRWWSKPLAELRASTFNARSEEAHAKPMFRDAWKRARCLVPALGYYEWTGRKGARQPWFVTLERNAPGIAFAGLWAEAEIAGERLTSVTILTCAAGPATAHLHPRSPVILAETDWEAWLSCGEGGDALMRPPPDDRVRLWQVDPRVGRVSENGPEQIERAGLDL</sequence>
<protein>
    <recommendedName>
        <fullName evidence="8">Abasic site processing protein</fullName>
        <ecNumber evidence="8">3.4.-.-</ecNumber>
    </recommendedName>
</protein>
<evidence type="ECO:0000313" key="10">
    <source>
        <dbReference type="Proteomes" id="UP001239909"/>
    </source>
</evidence>
<keyword evidence="5" id="KW-0190">Covalent protein-DNA linkage</keyword>
<reference evidence="9 10" key="1">
    <citation type="submission" date="2023-04" db="EMBL/GenBank/DDBJ databases">
        <title>Marinoamorphus aggregata gen. nov., sp. Nov., isolate from tissue of brittle star Ophioplocus japonicus.</title>
        <authorList>
            <person name="Kawano K."/>
            <person name="Sawayama S."/>
            <person name="Nakagawa S."/>
        </authorList>
    </citation>
    <scope>NUCLEOTIDE SEQUENCE [LARGE SCALE GENOMIC DNA]</scope>
    <source>
        <strain evidence="9 10">NKW23</strain>
    </source>
</reference>
<evidence type="ECO:0000256" key="8">
    <source>
        <dbReference type="RuleBase" id="RU364100"/>
    </source>
</evidence>
<dbReference type="InterPro" id="IPR036590">
    <property type="entry name" value="SRAP-like"/>
</dbReference>
<keyword evidence="6" id="KW-0238">DNA-binding</keyword>
<evidence type="ECO:0000256" key="5">
    <source>
        <dbReference type="ARBA" id="ARBA00023124"/>
    </source>
</evidence>
<evidence type="ECO:0000256" key="1">
    <source>
        <dbReference type="ARBA" id="ARBA00008136"/>
    </source>
</evidence>
<keyword evidence="2 8" id="KW-0645">Protease</keyword>
<comment type="caution">
    <text evidence="9">The sequence shown here is derived from an EMBL/GenBank/DDBJ whole genome shotgun (WGS) entry which is preliminary data.</text>
</comment>
<dbReference type="Gene3D" id="3.90.1680.10">
    <property type="entry name" value="SOS response associated peptidase-like"/>
    <property type="match status" value="1"/>
</dbReference>
<dbReference type="PANTHER" id="PTHR13604:SF0">
    <property type="entry name" value="ABASIC SITE PROCESSING PROTEIN HMCES"/>
    <property type="match status" value="1"/>
</dbReference>
<proteinExistence type="inferred from homology"/>
<evidence type="ECO:0000256" key="2">
    <source>
        <dbReference type="ARBA" id="ARBA00022670"/>
    </source>
</evidence>